<dbReference type="EMBL" id="JACBXS010000020">
    <property type="protein sequence ID" value="NYS25476.1"/>
    <property type="molecule type" value="Genomic_DNA"/>
</dbReference>
<evidence type="ECO:0000256" key="2">
    <source>
        <dbReference type="SAM" id="SignalP"/>
    </source>
</evidence>
<feature type="chain" id="PRO_5031502979" evidence="2">
    <location>
        <begin position="25"/>
        <end position="313"/>
    </location>
</feature>
<dbReference type="PANTHER" id="PTHR43855">
    <property type="entry name" value="THIOSULFATE SULFURTRANSFERASE"/>
    <property type="match status" value="1"/>
</dbReference>
<sequence>MLRPTSLGLVALSLTVSLPATVMATPEGWSPLLEPAELAAILDADDAVRVVHVTGAQDQLIPGAVFSPYADWRGEAGNPGALRSVTELGAVVTGLGIDADTPVVVVHGGANPSDMGAAARVYWTLKSLGVEDLALLNGGFAAWTEAALPVATEPADVAQSSFDPVWDASWYVGTEEVAALTDSGEARIIDSRPRGFFDGIDWSIARPGTVRNAENVVFAEFMDGNRMIDSESAHAIAAANGLTEAPLTVNFCNTGHWAAINWFALSEVAGVDNTRLYAESMAEYAAGGHALDNEPSRIAYLWHSTRKWVSDLF</sequence>
<organism evidence="4 5">
    <name type="scientific">Rhabdonatronobacter sediminivivens</name>
    <dbReference type="NCBI Taxonomy" id="2743469"/>
    <lineage>
        <taxon>Bacteria</taxon>
        <taxon>Pseudomonadati</taxon>
        <taxon>Pseudomonadota</taxon>
        <taxon>Alphaproteobacteria</taxon>
        <taxon>Rhodobacterales</taxon>
        <taxon>Paracoccaceae</taxon>
        <taxon>Rhabdonatronobacter</taxon>
    </lineage>
</organism>
<keyword evidence="1" id="KW-0677">Repeat</keyword>
<dbReference type="InterPro" id="IPR036873">
    <property type="entry name" value="Rhodanese-like_dom_sf"/>
</dbReference>
<evidence type="ECO:0000256" key="1">
    <source>
        <dbReference type="ARBA" id="ARBA00022737"/>
    </source>
</evidence>
<protein>
    <submittedName>
        <fullName evidence="4">Sulfurtransferase</fullName>
    </submittedName>
</protein>
<evidence type="ECO:0000313" key="5">
    <source>
        <dbReference type="Proteomes" id="UP000529417"/>
    </source>
</evidence>
<dbReference type="GO" id="GO:0016740">
    <property type="term" value="F:transferase activity"/>
    <property type="evidence" value="ECO:0007669"/>
    <property type="project" value="UniProtKB-KW"/>
</dbReference>
<dbReference type="InterPro" id="IPR051126">
    <property type="entry name" value="Thiosulfate_sulfurtransferase"/>
</dbReference>
<keyword evidence="2" id="KW-0732">Signal</keyword>
<feature type="domain" description="Rhodanese" evidence="3">
    <location>
        <begin position="61"/>
        <end position="152"/>
    </location>
</feature>
<dbReference type="PANTHER" id="PTHR43855:SF1">
    <property type="entry name" value="THIOSULFATE SULFURTRANSFERASE"/>
    <property type="match status" value="1"/>
</dbReference>
<keyword evidence="4" id="KW-0808">Transferase</keyword>
<name>A0A7Z0KZF1_9RHOB</name>
<dbReference type="Gene3D" id="3.40.250.10">
    <property type="entry name" value="Rhodanese-like domain"/>
    <property type="match status" value="2"/>
</dbReference>
<dbReference type="SUPFAM" id="SSF52821">
    <property type="entry name" value="Rhodanese/Cell cycle control phosphatase"/>
    <property type="match status" value="2"/>
</dbReference>
<dbReference type="RefSeq" id="WP_179906210.1">
    <property type="nucleotide sequence ID" value="NZ_JACBXS010000020.1"/>
</dbReference>
<dbReference type="Pfam" id="PF00581">
    <property type="entry name" value="Rhodanese"/>
    <property type="match status" value="1"/>
</dbReference>
<accession>A0A7Z0KZF1</accession>
<dbReference type="Proteomes" id="UP000529417">
    <property type="component" value="Unassembled WGS sequence"/>
</dbReference>
<dbReference type="PROSITE" id="PS50206">
    <property type="entry name" value="RHODANESE_3"/>
    <property type="match status" value="2"/>
</dbReference>
<dbReference type="AlphaFoldDB" id="A0A7Z0KZF1"/>
<comment type="caution">
    <text evidence="4">The sequence shown here is derived from an EMBL/GenBank/DDBJ whole genome shotgun (WGS) entry which is preliminary data.</text>
</comment>
<evidence type="ECO:0000259" key="3">
    <source>
        <dbReference type="PROSITE" id="PS50206"/>
    </source>
</evidence>
<reference evidence="4 5" key="1">
    <citation type="journal article" date="2000" name="Arch. Microbiol.">
        <title>Rhodobaca bogoriensis gen. nov. and sp. nov., an alkaliphilic purple nonsulfur bacterium from African Rift Valley soda lakes.</title>
        <authorList>
            <person name="Milford A.D."/>
            <person name="Achenbach L.A."/>
            <person name="Jung D.O."/>
            <person name="Madigan M.T."/>
        </authorList>
    </citation>
    <scope>NUCLEOTIDE SEQUENCE [LARGE SCALE GENOMIC DNA]</scope>
    <source>
        <strain evidence="4 5">2376</strain>
    </source>
</reference>
<feature type="domain" description="Rhodanese" evidence="3">
    <location>
        <begin position="182"/>
        <end position="293"/>
    </location>
</feature>
<keyword evidence="5" id="KW-1185">Reference proteome</keyword>
<evidence type="ECO:0000313" key="4">
    <source>
        <dbReference type="EMBL" id="NYS25476.1"/>
    </source>
</evidence>
<gene>
    <name evidence="4" type="ORF">HUK65_10770</name>
</gene>
<feature type="signal peptide" evidence="2">
    <location>
        <begin position="1"/>
        <end position="24"/>
    </location>
</feature>
<dbReference type="SMART" id="SM00450">
    <property type="entry name" value="RHOD"/>
    <property type="match status" value="2"/>
</dbReference>
<dbReference type="InterPro" id="IPR001763">
    <property type="entry name" value="Rhodanese-like_dom"/>
</dbReference>
<proteinExistence type="predicted"/>